<dbReference type="PANTHER" id="PTHR35525:SF3">
    <property type="entry name" value="BLL6575 PROTEIN"/>
    <property type="match status" value="1"/>
</dbReference>
<gene>
    <name evidence="2" type="ORF">H0264_30965</name>
</gene>
<dbReference type="SUPFAM" id="SSF160904">
    <property type="entry name" value="Jann2411-like"/>
    <property type="match status" value="1"/>
</dbReference>
<accession>A0A7D6V7T2</accession>
<name>A0A7D6V7T2_9NOCA</name>
<protein>
    <submittedName>
        <fullName evidence="2">CGNR zinc finger domain-containing protein</fullName>
    </submittedName>
</protein>
<evidence type="ECO:0000259" key="1">
    <source>
        <dbReference type="Pfam" id="PF11706"/>
    </source>
</evidence>
<dbReference type="EMBL" id="CP059399">
    <property type="protein sequence ID" value="QLY29621.1"/>
    <property type="molecule type" value="Genomic_DNA"/>
</dbReference>
<evidence type="ECO:0000313" key="3">
    <source>
        <dbReference type="Proteomes" id="UP000515512"/>
    </source>
</evidence>
<dbReference type="Gene3D" id="1.10.3300.10">
    <property type="entry name" value="Jann2411-like domain"/>
    <property type="match status" value="1"/>
</dbReference>
<dbReference type="Proteomes" id="UP000515512">
    <property type="component" value="Chromosome"/>
</dbReference>
<dbReference type="PANTHER" id="PTHR35525">
    <property type="entry name" value="BLL6575 PROTEIN"/>
    <property type="match status" value="1"/>
</dbReference>
<reference evidence="2 3" key="1">
    <citation type="submission" date="2020-07" db="EMBL/GenBank/DDBJ databases">
        <authorList>
            <person name="Zhuang K."/>
            <person name="Ran Y."/>
        </authorList>
    </citation>
    <scope>NUCLEOTIDE SEQUENCE [LARGE SCALE GENOMIC DNA]</scope>
    <source>
        <strain evidence="2 3">WCH-YHL-001</strain>
    </source>
</reference>
<sequence length="175" mass="19546">MPDPRPHVGEPLALDLLNTRWNSADGPVDLLTDVAGLRQWLADNELTDRSPADEPTLHALIEAREAILRAIRKESIDDLNRVLDAGRLRRTLTTAGPADEVEVPERTRLAGWLAADNLLELLGEAPDRIKQCAHPQCVLWFYDTSKNGARRWHSMATCGNRAKATRHYAKKTAEV</sequence>
<proteinExistence type="predicted"/>
<dbReference type="RefSeq" id="WP_181580825.1">
    <property type="nucleotide sequence ID" value="NZ_CP059399.1"/>
</dbReference>
<dbReference type="Pfam" id="PF07336">
    <property type="entry name" value="ABATE"/>
    <property type="match status" value="1"/>
</dbReference>
<organism evidence="2 3">
    <name type="scientific">Nocardia huaxiensis</name>
    <dbReference type="NCBI Taxonomy" id="2755382"/>
    <lineage>
        <taxon>Bacteria</taxon>
        <taxon>Bacillati</taxon>
        <taxon>Actinomycetota</taxon>
        <taxon>Actinomycetes</taxon>
        <taxon>Mycobacteriales</taxon>
        <taxon>Nocardiaceae</taxon>
        <taxon>Nocardia</taxon>
    </lineage>
</organism>
<dbReference type="InterPro" id="IPR023286">
    <property type="entry name" value="ABATE_dom_sf"/>
</dbReference>
<dbReference type="KEGG" id="nhu:H0264_30965"/>
<dbReference type="AlphaFoldDB" id="A0A7D6V7T2"/>
<dbReference type="InterPro" id="IPR010852">
    <property type="entry name" value="ABATE"/>
</dbReference>
<evidence type="ECO:0000313" key="2">
    <source>
        <dbReference type="EMBL" id="QLY29621.1"/>
    </source>
</evidence>
<feature type="domain" description="Zinc finger CGNR" evidence="1">
    <location>
        <begin position="128"/>
        <end position="171"/>
    </location>
</feature>
<keyword evidence="3" id="KW-1185">Reference proteome</keyword>
<dbReference type="Pfam" id="PF11706">
    <property type="entry name" value="zf-CGNR"/>
    <property type="match status" value="1"/>
</dbReference>
<dbReference type="InterPro" id="IPR021005">
    <property type="entry name" value="Znf_CGNR"/>
</dbReference>